<dbReference type="RefSeq" id="WP_169663049.1">
    <property type="nucleotide sequence ID" value="NZ_CP076132.1"/>
</dbReference>
<reference evidence="2 3" key="1">
    <citation type="submission" date="2021-05" db="EMBL/GenBank/DDBJ databases">
        <title>Comparative genomic studies on the polysaccharide-degrading batcterial strains of the Flammeovirga genus.</title>
        <authorList>
            <person name="Zewei F."/>
            <person name="Zheng Z."/>
            <person name="Yu L."/>
            <person name="Ruyue G."/>
            <person name="Yanhong M."/>
            <person name="Yuanyuan C."/>
            <person name="Jingyan G."/>
            <person name="Wenjun H."/>
        </authorList>
    </citation>
    <scope>NUCLEOTIDE SEQUENCE [LARGE SCALE GENOMIC DNA]</scope>
    <source>
        <strain evidence="2 3">NBRC:100898</strain>
    </source>
</reference>
<name>A0AAX1MZ94_9BACT</name>
<sequence length="74" mass="9097">MYKKATELDENRPEYLKNRDELDESKALLDVDRLEYHEFRPELYKKAMELDENRPEYPKNRLELDKKATELHKN</sequence>
<proteinExistence type="predicted"/>
<dbReference type="KEGG" id="fya:KMW28_12945"/>
<dbReference type="AlphaFoldDB" id="A0AAX1MZ94"/>
<organism evidence="2 3">
    <name type="scientific">Flammeovirga yaeyamensis</name>
    <dbReference type="NCBI Taxonomy" id="367791"/>
    <lineage>
        <taxon>Bacteria</taxon>
        <taxon>Pseudomonadati</taxon>
        <taxon>Bacteroidota</taxon>
        <taxon>Cytophagia</taxon>
        <taxon>Cytophagales</taxon>
        <taxon>Flammeovirgaceae</taxon>
        <taxon>Flammeovirga</taxon>
    </lineage>
</organism>
<feature type="region of interest" description="Disordered" evidence="1">
    <location>
        <begin position="52"/>
        <end position="74"/>
    </location>
</feature>
<accession>A0AAX1MZ94</accession>
<dbReference type="Proteomes" id="UP000678679">
    <property type="component" value="Chromosome 1"/>
</dbReference>
<evidence type="ECO:0000313" key="2">
    <source>
        <dbReference type="EMBL" id="QWG00559.1"/>
    </source>
</evidence>
<keyword evidence="3" id="KW-1185">Reference proteome</keyword>
<dbReference type="EMBL" id="CP076132">
    <property type="protein sequence ID" value="QWG00559.1"/>
    <property type="molecule type" value="Genomic_DNA"/>
</dbReference>
<evidence type="ECO:0000256" key="1">
    <source>
        <dbReference type="SAM" id="MobiDB-lite"/>
    </source>
</evidence>
<protein>
    <submittedName>
        <fullName evidence="2">Uncharacterized protein</fullName>
    </submittedName>
</protein>
<gene>
    <name evidence="2" type="ORF">KMW28_12945</name>
</gene>
<evidence type="ECO:0000313" key="3">
    <source>
        <dbReference type="Proteomes" id="UP000678679"/>
    </source>
</evidence>